<feature type="domain" description="Helicase C-terminal" evidence="12">
    <location>
        <begin position="1"/>
        <end position="159"/>
    </location>
</feature>
<keyword evidence="6" id="KW-0413">Isomerase</keyword>
<keyword evidence="5" id="KW-0067">ATP-binding</keyword>
<comment type="catalytic activity">
    <reaction evidence="10">
        <text>ATP + H2O = ADP + phosphate + H(+)</text>
        <dbReference type="Rhea" id="RHEA:13065"/>
        <dbReference type="ChEBI" id="CHEBI:15377"/>
        <dbReference type="ChEBI" id="CHEBI:15378"/>
        <dbReference type="ChEBI" id="CHEBI:30616"/>
        <dbReference type="ChEBI" id="CHEBI:43474"/>
        <dbReference type="ChEBI" id="CHEBI:456216"/>
        <dbReference type="EC" id="5.6.2.4"/>
    </reaction>
</comment>
<evidence type="ECO:0000256" key="6">
    <source>
        <dbReference type="ARBA" id="ARBA00023235"/>
    </source>
</evidence>
<dbReference type="SMART" id="SM00490">
    <property type="entry name" value="HELICc"/>
    <property type="match status" value="1"/>
</dbReference>
<dbReference type="FunFam" id="1.10.10.10:FF:000012">
    <property type="entry name" value="U5 small nuclear ribonucleoprotein helicase"/>
    <property type="match status" value="1"/>
</dbReference>
<evidence type="ECO:0000313" key="13">
    <source>
        <dbReference type="EMBL" id="KAJ8995238.1"/>
    </source>
</evidence>
<evidence type="ECO:0000256" key="7">
    <source>
        <dbReference type="ARBA" id="ARBA00023254"/>
    </source>
</evidence>
<dbReference type="Proteomes" id="UP001161757">
    <property type="component" value="Unassembled WGS sequence"/>
</dbReference>
<evidence type="ECO:0000256" key="2">
    <source>
        <dbReference type="ARBA" id="ARBA00022741"/>
    </source>
</evidence>
<keyword evidence="7" id="KW-0469">Meiosis</keyword>
<dbReference type="InterPro" id="IPR001650">
    <property type="entry name" value="Helicase_C-like"/>
</dbReference>
<feature type="compositionally biased region" description="Basic and acidic residues" evidence="11">
    <location>
        <begin position="621"/>
        <end position="631"/>
    </location>
</feature>
<dbReference type="EC" id="5.6.2.4" evidence="9"/>
<sequence length="1026" mass="114469">MLADLWTSSHPSQRLWSGPEKLSPFSNSDLKVISSAGVAFHHGGLSVEDRRGVEQDFLHGQINIICCTSTLAVGVNLPCYLVILKGTTAWIANMYQEYADLEVMQMLGRAGRPQFETSACAVILTRQNKVSHYERMTSGEEVLESCLHQNLIEHLNAEICLGTVQDMGTAKKWLASTFLYIRMQKNPSHYRFKEGIDQVANEDEMLEQLCKKDISLLHDAGIINIHPHFSSTEYGQAMARYYVSFETMKSFMALPPKAKTSEILSVLAQAREFRDVRMQAGEKSFYKEINQAPEIRFPIKVDVAQQAHKVSLLIQAELGSITSPDGDINRKHHQQHRHDISVVFAHANRLIRCLIDCQVHMKDAVSARHALELGRSLAAHVWDNTASQLRQIEGLGEVAVRKLASATINSIDTLINTEPSRLELVLGKNPPFGRDLLKKLETFPNLRVSVKETGRELRAGWGVTISFMAELGFLNVRPPKPTKKHQQLSVCFLTETSNGDLVDYRMFAARSLANGGEIPLTVLLTKPTTHLTCYVMCAEVAGTSKYAELRLSGIPASIYPSLQPGSVDTGLTNHKDGSLEDAAWDDEFDDGGVNDQDLLSVEARGDEIEVIEDIDALLEEQSQKNRFDNSKESSTSPRKPREEHDEDADVTVYKEPTRLRNGRWTCQHDCRERNRKCKHKCCAEGVAKPRRRAKGESKSHVEQKVQTKLTSATTRDSKTATVTRIPRTTGHSRQPEQPKPRVASEVISMPARRRSKEPPSKRRKISTDQKLEDAFLEPSNGTRQDDSTSECNPVVDSSHNEESLSGGPDATFKKTDADLFDFGSDVADEVRANQSTLDKIDVVNEENPALPNPVGGDWLDEYPFSAFSTSDFDLGGFEPPLEHVAMSDVIKPHQGLFVTGLSSSPVKSPIHCAEQLNQGSDHLDAMADHEPVASGSVQEKADVASLVPQHKEPTESDINTPTETNPKTPEAVELTTTTADDHSIPIALEEDQAERERRLYEEDQKKKWEGIDEWIYDAFHEYVELI</sequence>
<dbReference type="PANTHER" id="PTHR47835">
    <property type="entry name" value="HFM1, ATP DEPENDENT DNA HELICASE HOMOLOG"/>
    <property type="match status" value="1"/>
</dbReference>
<evidence type="ECO:0000256" key="10">
    <source>
        <dbReference type="ARBA" id="ARBA00048988"/>
    </source>
</evidence>
<dbReference type="InterPro" id="IPR036390">
    <property type="entry name" value="WH_DNA-bd_sf"/>
</dbReference>
<dbReference type="PANTHER" id="PTHR47835:SF3">
    <property type="entry name" value="HELICASE FOR MEIOSIS 1"/>
    <property type="match status" value="1"/>
</dbReference>
<dbReference type="SUPFAM" id="SSF46785">
    <property type="entry name" value="Winged helix' DNA-binding domain"/>
    <property type="match status" value="1"/>
</dbReference>
<dbReference type="EMBL" id="JAJGCB010000001">
    <property type="protein sequence ID" value="KAJ8995238.1"/>
    <property type="molecule type" value="Genomic_DNA"/>
</dbReference>
<gene>
    <name evidence="13" type="primary">HFM1_2</name>
    <name evidence="13" type="ORF">HRR80_000017</name>
</gene>
<dbReference type="InterPro" id="IPR057842">
    <property type="entry name" value="WH_MER3"/>
</dbReference>
<dbReference type="SMART" id="SM00973">
    <property type="entry name" value="Sec63"/>
    <property type="match status" value="1"/>
</dbReference>
<comment type="catalytic activity">
    <reaction evidence="8">
        <text>Couples ATP hydrolysis with the unwinding of duplex DNA by translocating in the 3'-5' direction.</text>
        <dbReference type="EC" id="5.6.2.4"/>
    </reaction>
</comment>
<dbReference type="GO" id="GO:0016787">
    <property type="term" value="F:hydrolase activity"/>
    <property type="evidence" value="ECO:0007669"/>
    <property type="project" value="UniProtKB-KW"/>
</dbReference>
<evidence type="ECO:0000313" key="14">
    <source>
        <dbReference type="Proteomes" id="UP001161757"/>
    </source>
</evidence>
<dbReference type="Pfam" id="PF02889">
    <property type="entry name" value="Sec63"/>
    <property type="match status" value="1"/>
</dbReference>
<organism evidence="13 14">
    <name type="scientific">Exophiala dermatitidis</name>
    <name type="common">Black yeast-like fungus</name>
    <name type="synonym">Wangiella dermatitidis</name>
    <dbReference type="NCBI Taxonomy" id="5970"/>
    <lineage>
        <taxon>Eukaryota</taxon>
        <taxon>Fungi</taxon>
        <taxon>Dikarya</taxon>
        <taxon>Ascomycota</taxon>
        <taxon>Pezizomycotina</taxon>
        <taxon>Eurotiomycetes</taxon>
        <taxon>Chaetothyriomycetidae</taxon>
        <taxon>Chaetothyriales</taxon>
        <taxon>Herpotrichiellaceae</taxon>
        <taxon>Exophiala</taxon>
    </lineage>
</organism>
<dbReference type="InterPro" id="IPR052247">
    <property type="entry name" value="Meiotic_Crossover_Helicase"/>
</dbReference>
<reference evidence="13" key="1">
    <citation type="submission" date="2023-01" db="EMBL/GenBank/DDBJ databases">
        <title>Exophiala dermititidis isolated from Cystic Fibrosis Patient.</title>
        <authorList>
            <person name="Kurbessoian T."/>
            <person name="Crocker A."/>
            <person name="Murante D."/>
            <person name="Hogan D.A."/>
            <person name="Stajich J.E."/>
        </authorList>
    </citation>
    <scope>NUCLEOTIDE SEQUENCE</scope>
    <source>
        <strain evidence="13">Ex8</strain>
    </source>
</reference>
<dbReference type="Pfam" id="PF23445">
    <property type="entry name" value="WHD_SNRNP200"/>
    <property type="match status" value="1"/>
</dbReference>
<dbReference type="FunFam" id="1.10.3380.10:FF:000012">
    <property type="entry name" value="DEAD/DEAH box DNA helicase"/>
    <property type="match status" value="1"/>
</dbReference>
<dbReference type="PROSITE" id="PS51194">
    <property type="entry name" value="HELICASE_CTER"/>
    <property type="match status" value="1"/>
</dbReference>
<evidence type="ECO:0000256" key="1">
    <source>
        <dbReference type="ARBA" id="ARBA00010140"/>
    </source>
</evidence>
<comment type="caution">
    <text evidence="13">The sequence shown here is derived from an EMBL/GenBank/DDBJ whole genome shotgun (WGS) entry which is preliminary data.</text>
</comment>
<evidence type="ECO:0000256" key="9">
    <source>
        <dbReference type="ARBA" id="ARBA00034808"/>
    </source>
</evidence>
<feature type="compositionally biased region" description="Basic and acidic residues" evidence="11">
    <location>
        <begin position="756"/>
        <end position="773"/>
    </location>
</feature>
<feature type="region of interest" description="Disordered" evidence="11">
    <location>
        <begin position="619"/>
        <end position="650"/>
    </location>
</feature>
<evidence type="ECO:0000256" key="4">
    <source>
        <dbReference type="ARBA" id="ARBA00022806"/>
    </source>
</evidence>
<keyword evidence="2" id="KW-0547">Nucleotide-binding</keyword>
<proteinExistence type="inferred from homology"/>
<evidence type="ECO:0000256" key="3">
    <source>
        <dbReference type="ARBA" id="ARBA00022801"/>
    </source>
</evidence>
<dbReference type="Gene3D" id="1.10.3380.10">
    <property type="entry name" value="Sec63 N-terminal domain-like domain"/>
    <property type="match status" value="1"/>
</dbReference>
<dbReference type="InterPro" id="IPR036388">
    <property type="entry name" value="WH-like_DNA-bd_sf"/>
</dbReference>
<protein>
    <recommendedName>
        <fullName evidence="9">DNA 3'-5' helicase</fullName>
        <ecNumber evidence="9">5.6.2.4</ecNumber>
    </recommendedName>
</protein>
<feature type="compositionally biased region" description="Low complexity" evidence="11">
    <location>
        <begin position="959"/>
        <end position="969"/>
    </location>
</feature>
<evidence type="ECO:0000259" key="12">
    <source>
        <dbReference type="PROSITE" id="PS51194"/>
    </source>
</evidence>
<name>A0AAN6F1V1_EXODE</name>
<dbReference type="SUPFAM" id="SSF158702">
    <property type="entry name" value="Sec63 N-terminal domain-like"/>
    <property type="match status" value="1"/>
</dbReference>
<dbReference type="InterPro" id="IPR027417">
    <property type="entry name" value="P-loop_NTPase"/>
</dbReference>
<feature type="compositionally biased region" description="Basic and acidic residues" evidence="11">
    <location>
        <begin position="694"/>
        <end position="705"/>
    </location>
</feature>
<keyword evidence="4 13" id="KW-0347">Helicase</keyword>
<evidence type="ECO:0000256" key="5">
    <source>
        <dbReference type="ARBA" id="ARBA00022840"/>
    </source>
</evidence>
<feature type="region of interest" description="Disordered" evidence="11">
    <location>
        <begin position="687"/>
        <end position="811"/>
    </location>
</feature>
<dbReference type="Pfam" id="PF00271">
    <property type="entry name" value="Helicase_C"/>
    <property type="match status" value="1"/>
</dbReference>
<comment type="similarity">
    <text evidence="1">Belongs to the helicase family. SKI2 subfamily.</text>
</comment>
<keyword evidence="3 13" id="KW-0378">Hydrolase</keyword>
<dbReference type="AlphaFoldDB" id="A0AAN6F1V1"/>
<dbReference type="GO" id="GO:0051321">
    <property type="term" value="P:meiotic cell cycle"/>
    <property type="evidence" value="ECO:0007669"/>
    <property type="project" value="UniProtKB-KW"/>
</dbReference>
<dbReference type="InterPro" id="IPR004179">
    <property type="entry name" value="Sec63-dom"/>
</dbReference>
<dbReference type="GO" id="GO:0005524">
    <property type="term" value="F:ATP binding"/>
    <property type="evidence" value="ECO:0007669"/>
    <property type="project" value="UniProtKB-KW"/>
</dbReference>
<accession>A0AAN6F1V1</accession>
<feature type="region of interest" description="Disordered" evidence="11">
    <location>
        <begin position="947"/>
        <end position="969"/>
    </location>
</feature>
<evidence type="ECO:0000256" key="11">
    <source>
        <dbReference type="SAM" id="MobiDB-lite"/>
    </source>
</evidence>
<dbReference type="GO" id="GO:0043138">
    <property type="term" value="F:3'-5' DNA helicase activity"/>
    <property type="evidence" value="ECO:0007669"/>
    <property type="project" value="UniProtKB-EC"/>
</dbReference>
<evidence type="ECO:0000256" key="8">
    <source>
        <dbReference type="ARBA" id="ARBA00034617"/>
    </source>
</evidence>
<feature type="compositionally biased region" description="Polar residues" evidence="11">
    <location>
        <begin position="706"/>
        <end position="722"/>
    </location>
</feature>
<dbReference type="SUPFAM" id="SSF52540">
    <property type="entry name" value="P-loop containing nucleoside triphosphate hydrolases"/>
    <property type="match status" value="1"/>
</dbReference>
<dbReference type="Gene3D" id="1.10.10.10">
    <property type="entry name" value="Winged helix-like DNA-binding domain superfamily/Winged helix DNA-binding domain"/>
    <property type="match status" value="1"/>
</dbReference>
<dbReference type="Gene3D" id="3.40.50.300">
    <property type="entry name" value="P-loop containing nucleotide triphosphate hydrolases"/>
    <property type="match status" value="1"/>
</dbReference>
<dbReference type="CDD" id="cd18795">
    <property type="entry name" value="SF2_C_Ski2"/>
    <property type="match status" value="1"/>
</dbReference>